<dbReference type="GO" id="GO:0006281">
    <property type="term" value="P:DNA repair"/>
    <property type="evidence" value="ECO:0007669"/>
    <property type="project" value="InterPro"/>
</dbReference>
<dbReference type="InterPro" id="IPR020588">
    <property type="entry name" value="RecA_ATP-bd"/>
</dbReference>
<dbReference type="EMBL" id="NDWU01000005">
    <property type="protein sequence ID" value="PUA32987.1"/>
    <property type="molecule type" value="Genomic_DNA"/>
</dbReference>
<proteinExistence type="predicted"/>
<feature type="domain" description="RecA family profile 1" evidence="1">
    <location>
        <begin position="1"/>
        <end position="160"/>
    </location>
</feature>
<comment type="caution">
    <text evidence="2">The sequence shown here is derived from an EMBL/GenBank/DDBJ whole genome shotgun (WGS) entry which is preliminary data.</text>
</comment>
<dbReference type="InterPro" id="IPR049428">
    <property type="entry name" value="RecA-like_N"/>
</dbReference>
<accession>A0A2R7Y6J0</accession>
<dbReference type="SUPFAM" id="SSF52540">
    <property type="entry name" value="P-loop containing nucleoside triphosphate hydrolases"/>
    <property type="match status" value="1"/>
</dbReference>
<evidence type="ECO:0000313" key="3">
    <source>
        <dbReference type="Proteomes" id="UP000244066"/>
    </source>
</evidence>
<dbReference type="PANTHER" id="PTHR22942">
    <property type="entry name" value="RECA/RAD51/RADA DNA STRAND-PAIRING FAMILY MEMBER"/>
    <property type="match status" value="1"/>
</dbReference>
<dbReference type="Proteomes" id="UP000244066">
    <property type="component" value="Unassembled WGS sequence"/>
</dbReference>
<evidence type="ECO:0000313" key="2">
    <source>
        <dbReference type="EMBL" id="PUA32987.1"/>
    </source>
</evidence>
<dbReference type="GO" id="GO:0005524">
    <property type="term" value="F:ATP binding"/>
    <property type="evidence" value="ECO:0007669"/>
    <property type="project" value="InterPro"/>
</dbReference>
<sequence length="220" mass="23934">MARVPTGLPRLDINIGGYVGGMLYFIYGDEKSGKTSLALLAAVNAIKLGGKVIWVDCGQRMHVKRLSQVLSTNKADASRFILMSAKSFDEQEASVVSLLDGTPPCTRLLVLDDYTYLHRIEMKGEVKEDAPILKRLAFQTASLKEVAITNDVPAIVVGQVHDVPGLGMKPVASRIVGYWSDVVIRLENAPASLKLLVLEKGGMPIQQRFRITDAGVEAVE</sequence>
<dbReference type="GO" id="GO:0003677">
    <property type="term" value="F:DNA binding"/>
    <property type="evidence" value="ECO:0007669"/>
    <property type="project" value="InterPro"/>
</dbReference>
<dbReference type="SMART" id="SM00382">
    <property type="entry name" value="AAA"/>
    <property type="match status" value="1"/>
</dbReference>
<dbReference type="Pfam" id="PF00154">
    <property type="entry name" value="RecA_N"/>
    <property type="match status" value="1"/>
</dbReference>
<dbReference type="AlphaFoldDB" id="A0A2R7Y6J0"/>
<dbReference type="InterPro" id="IPR003593">
    <property type="entry name" value="AAA+_ATPase"/>
</dbReference>
<protein>
    <recommendedName>
        <fullName evidence="1">RecA family profile 1 domain-containing protein</fullName>
    </recommendedName>
</protein>
<reference evidence="2 3" key="1">
    <citation type="submission" date="2017-04" db="EMBL/GenBank/DDBJ databases">
        <title>Draft Aigarchaeota genome from a New Zealand hot spring.</title>
        <authorList>
            <person name="Reysenbach A.-L."/>
            <person name="Donaho J.A."/>
            <person name="Gerhart J."/>
            <person name="Kelley J.F."/>
            <person name="Kouba K."/>
            <person name="Podar M."/>
            <person name="Stott M."/>
        </authorList>
    </citation>
    <scope>NUCLEOTIDE SEQUENCE [LARGE SCALE GENOMIC DNA]</scope>
    <source>
        <strain evidence="2">NZ13_MG1</strain>
    </source>
</reference>
<dbReference type="PROSITE" id="PS50162">
    <property type="entry name" value="RECA_2"/>
    <property type="match status" value="1"/>
</dbReference>
<dbReference type="Gene3D" id="3.40.50.300">
    <property type="entry name" value="P-loop containing nucleotide triphosphate hydrolases"/>
    <property type="match status" value="1"/>
</dbReference>
<name>A0A2R7Y6J0_9ARCH</name>
<organism evidence="2 3">
    <name type="scientific">Candidatus Terraquivivens tikiterensis</name>
    <dbReference type="NCBI Taxonomy" id="1980982"/>
    <lineage>
        <taxon>Archaea</taxon>
        <taxon>Nitrososphaerota</taxon>
        <taxon>Candidatus Wolframiiraptoraceae</taxon>
        <taxon>Candidatus Terraquivivens</taxon>
    </lineage>
</organism>
<evidence type="ECO:0000259" key="1">
    <source>
        <dbReference type="PROSITE" id="PS50162"/>
    </source>
</evidence>
<dbReference type="InterPro" id="IPR027417">
    <property type="entry name" value="P-loop_NTPase"/>
</dbReference>
<gene>
    <name evidence="2" type="ORF">B9J98_02595</name>
</gene>
<dbReference type="PANTHER" id="PTHR22942:SF47">
    <property type="entry name" value="DNA REPAIR AND RECOMBINATION PROTEIN RADB"/>
    <property type="match status" value="1"/>
</dbReference>
<dbReference type="GO" id="GO:0140664">
    <property type="term" value="F:ATP-dependent DNA damage sensor activity"/>
    <property type="evidence" value="ECO:0007669"/>
    <property type="project" value="InterPro"/>
</dbReference>